<protein>
    <submittedName>
        <fullName evidence="1">6346_t:CDS:1</fullName>
    </submittedName>
</protein>
<dbReference type="Proteomes" id="UP000789920">
    <property type="component" value="Unassembled WGS sequence"/>
</dbReference>
<feature type="non-terminal residue" evidence="1">
    <location>
        <position position="1"/>
    </location>
</feature>
<dbReference type="EMBL" id="CAJVQC010111501">
    <property type="protein sequence ID" value="CAG8835286.1"/>
    <property type="molecule type" value="Genomic_DNA"/>
</dbReference>
<comment type="caution">
    <text evidence="1">The sequence shown here is derived from an EMBL/GenBank/DDBJ whole genome shotgun (WGS) entry which is preliminary data.</text>
</comment>
<sequence length="40" mass="4557">VISSLSPLIAQIPQYIDQEPPDEYYNKTVQVFAYEGVLEV</sequence>
<keyword evidence="2" id="KW-1185">Reference proteome</keyword>
<evidence type="ECO:0000313" key="1">
    <source>
        <dbReference type="EMBL" id="CAG8835286.1"/>
    </source>
</evidence>
<gene>
    <name evidence="1" type="ORF">RPERSI_LOCUS29494</name>
</gene>
<organism evidence="1 2">
    <name type="scientific">Racocetra persica</name>
    <dbReference type="NCBI Taxonomy" id="160502"/>
    <lineage>
        <taxon>Eukaryota</taxon>
        <taxon>Fungi</taxon>
        <taxon>Fungi incertae sedis</taxon>
        <taxon>Mucoromycota</taxon>
        <taxon>Glomeromycotina</taxon>
        <taxon>Glomeromycetes</taxon>
        <taxon>Diversisporales</taxon>
        <taxon>Gigasporaceae</taxon>
        <taxon>Racocetra</taxon>
    </lineage>
</organism>
<accession>A0ACA9SDR4</accession>
<feature type="non-terminal residue" evidence="1">
    <location>
        <position position="40"/>
    </location>
</feature>
<name>A0ACA9SDR4_9GLOM</name>
<evidence type="ECO:0000313" key="2">
    <source>
        <dbReference type="Proteomes" id="UP000789920"/>
    </source>
</evidence>
<reference evidence="1" key="1">
    <citation type="submission" date="2021-06" db="EMBL/GenBank/DDBJ databases">
        <authorList>
            <person name="Kallberg Y."/>
            <person name="Tangrot J."/>
            <person name="Rosling A."/>
        </authorList>
    </citation>
    <scope>NUCLEOTIDE SEQUENCE</scope>
    <source>
        <strain evidence="1">MA461A</strain>
    </source>
</reference>
<proteinExistence type="predicted"/>